<dbReference type="InterPro" id="IPR029063">
    <property type="entry name" value="SAM-dependent_MTases_sf"/>
</dbReference>
<evidence type="ECO:0000259" key="1">
    <source>
        <dbReference type="Pfam" id="PF08241"/>
    </source>
</evidence>
<dbReference type="AlphaFoldDB" id="A0A078AHV2"/>
<dbReference type="OrthoDB" id="284858at2759"/>
<evidence type="ECO:0000313" key="2">
    <source>
        <dbReference type="EMBL" id="CDW81850.1"/>
    </source>
</evidence>
<dbReference type="CDD" id="cd02440">
    <property type="entry name" value="AdoMet_MTases"/>
    <property type="match status" value="1"/>
</dbReference>
<dbReference type="Gene3D" id="3.40.50.150">
    <property type="entry name" value="Vaccinia Virus protein VP39"/>
    <property type="match status" value="1"/>
</dbReference>
<dbReference type="PANTHER" id="PTHR43591:SF24">
    <property type="entry name" value="2-METHOXY-6-POLYPRENYL-1,4-BENZOQUINOL METHYLASE, MITOCHONDRIAL"/>
    <property type="match status" value="1"/>
</dbReference>
<reference evidence="2 3" key="1">
    <citation type="submission" date="2014-06" db="EMBL/GenBank/DDBJ databases">
        <authorList>
            <person name="Swart Estienne"/>
        </authorList>
    </citation>
    <scope>NUCLEOTIDE SEQUENCE [LARGE SCALE GENOMIC DNA]</scope>
    <source>
        <strain evidence="2 3">130c</strain>
    </source>
</reference>
<accession>A0A078AHV2</accession>
<dbReference type="InterPro" id="IPR013216">
    <property type="entry name" value="Methyltransf_11"/>
</dbReference>
<name>A0A078AHV2_STYLE</name>
<dbReference type="GO" id="GO:0008757">
    <property type="term" value="F:S-adenosylmethionine-dependent methyltransferase activity"/>
    <property type="evidence" value="ECO:0007669"/>
    <property type="project" value="InterPro"/>
</dbReference>
<keyword evidence="3" id="KW-1185">Reference proteome</keyword>
<dbReference type="Pfam" id="PF08241">
    <property type="entry name" value="Methyltransf_11"/>
    <property type="match status" value="1"/>
</dbReference>
<dbReference type="PANTHER" id="PTHR43591">
    <property type="entry name" value="METHYLTRANSFERASE"/>
    <property type="match status" value="1"/>
</dbReference>
<dbReference type="InParanoid" id="A0A078AHV2"/>
<sequence length="334" mass="38431">MESTQDMISSSLQNINLTKQEQQTKIWDDFSTVYDQQVTRMATQPFITLCSQTDTFQCKRILEVACGGGYHSLIVAKTMLQKGGVLVSCDFSSKMMKLTKQKYDDLNWSSGYTDVIGNRYDITTEALLPLGEHSFDLEEEIKKHNQNESDRFVFGCQANNESLPFKDDTFDCYLANLSLMLVDNYKNQLSEAFRVCKKGARLAFTVWGSQNNSNNFGILNMLIEKFKIGPDEKPAKTYYHICQNKDTVRQEMIDMGFSNIKMWFQPMNFPFKNFEEYWATVFTQPPAQVAMAKLDDEGRKQIKLEAEELYNKLLGEGVIDPNCFEVMIIVAEKR</sequence>
<dbReference type="EMBL" id="CCKQ01010334">
    <property type="protein sequence ID" value="CDW81850.1"/>
    <property type="molecule type" value="Genomic_DNA"/>
</dbReference>
<gene>
    <name evidence="2" type="primary">Contig15807.g16850</name>
    <name evidence="2" type="ORF">STYLEM_10874</name>
</gene>
<protein>
    <recommendedName>
        <fullName evidence="1">Methyltransferase type 11 domain-containing protein</fullName>
    </recommendedName>
</protein>
<dbReference type="OMA" id="FRTAKGW"/>
<evidence type="ECO:0000313" key="3">
    <source>
        <dbReference type="Proteomes" id="UP000039865"/>
    </source>
</evidence>
<proteinExistence type="predicted"/>
<dbReference type="SUPFAM" id="SSF53335">
    <property type="entry name" value="S-adenosyl-L-methionine-dependent methyltransferases"/>
    <property type="match status" value="1"/>
</dbReference>
<feature type="domain" description="Methyltransferase type 11" evidence="1">
    <location>
        <begin position="150"/>
        <end position="204"/>
    </location>
</feature>
<dbReference type="Proteomes" id="UP000039865">
    <property type="component" value="Unassembled WGS sequence"/>
</dbReference>
<organism evidence="2 3">
    <name type="scientific">Stylonychia lemnae</name>
    <name type="common">Ciliate</name>
    <dbReference type="NCBI Taxonomy" id="5949"/>
    <lineage>
        <taxon>Eukaryota</taxon>
        <taxon>Sar</taxon>
        <taxon>Alveolata</taxon>
        <taxon>Ciliophora</taxon>
        <taxon>Intramacronucleata</taxon>
        <taxon>Spirotrichea</taxon>
        <taxon>Stichotrichia</taxon>
        <taxon>Sporadotrichida</taxon>
        <taxon>Oxytrichidae</taxon>
        <taxon>Stylonychinae</taxon>
        <taxon>Stylonychia</taxon>
    </lineage>
</organism>